<evidence type="ECO:0000313" key="1">
    <source>
        <dbReference type="EnsemblPlants" id="AVESA.00010b.r2.2AG0223160.1.CDS"/>
    </source>
</evidence>
<protein>
    <submittedName>
        <fullName evidence="1">Uncharacterized protein</fullName>
    </submittedName>
</protein>
<evidence type="ECO:0000313" key="2">
    <source>
        <dbReference type="Proteomes" id="UP001732700"/>
    </source>
</evidence>
<keyword evidence="2" id="KW-1185">Reference proteome</keyword>
<dbReference type="EnsemblPlants" id="AVESA.00010b.r2.2AG0223160.1">
    <property type="protein sequence ID" value="AVESA.00010b.r2.2AG0223160.1.CDS"/>
    <property type="gene ID" value="AVESA.00010b.r2.2AG0223160"/>
</dbReference>
<sequence>MSTYEGEGHGVSEDGHAIGHSPVPHVRQMYISSSSTRSSEAGHSHRLRSPIVPLVRSPGLRLYLSSSFARSVDTRIRNSPTVRASPVNAHTSVDTRIRNSPTVRASPVNAHTSVDTRIRNSSTVRASPVNAHTSVDTRIRNSPTVQASPVNAHTSVDTRIRNSPTVRASPVNAHTSADIATVRRSSNVITHTPADASGLPSKSRKRKLTSDIWDDFTAIYGDDGRLMQGQCIHCDTIFQTDKKFGTSHCRRHRLVCIEKAKMDELIGSMQPGDPRVPVLKRFKFDKERACYELIRMIVLHELPFRIVEYAGFRRFVASLNPAFKLMSRTTIKEDCMAEFDRQKLELLHLLKNLPSRVSLTADLWTSNQGQGYICATCHFVDNKWKLHKRIIKFASVETPHDASNLLNVMLKTMQDWGIEDKICTITLDNAAVNDLMVSYIKSNLSRRKLLAGNGDIFHQRCAAHVLNLVVQEGFKVSCPTVVAVRESVKYVGSSTQRKESFEKIVEQLGITCQRKVSLDVCTRWNSTYLMMKTASEYITAFDQLSVQDSSFNYAPSASQWKIAEEICKLLVVFYDATLVVSGSLYPTSNEYFKVLWKIKWVLAKEASSENATIRSMVVEMKKKFLKYWKLSYVTICIPIILDPRSKLKFLEYNLKNDTIVDGPKCLLIVKRKFKDMFNAYSAPQNSDSNISNEQRSQEASMDDPWASWSQHVGEQQRQQAKQSELDMYLKDELVYPDANIDILEWWMTNSQKYPTISRMARDVLAVPASTSDK</sequence>
<reference evidence="1" key="1">
    <citation type="submission" date="2021-05" db="EMBL/GenBank/DDBJ databases">
        <authorList>
            <person name="Scholz U."/>
            <person name="Mascher M."/>
            <person name="Fiebig A."/>
        </authorList>
    </citation>
    <scope>NUCLEOTIDE SEQUENCE [LARGE SCALE GENOMIC DNA]</scope>
</reference>
<organism evidence="1 2">
    <name type="scientific">Avena sativa</name>
    <name type="common">Oat</name>
    <dbReference type="NCBI Taxonomy" id="4498"/>
    <lineage>
        <taxon>Eukaryota</taxon>
        <taxon>Viridiplantae</taxon>
        <taxon>Streptophyta</taxon>
        <taxon>Embryophyta</taxon>
        <taxon>Tracheophyta</taxon>
        <taxon>Spermatophyta</taxon>
        <taxon>Magnoliopsida</taxon>
        <taxon>Liliopsida</taxon>
        <taxon>Poales</taxon>
        <taxon>Poaceae</taxon>
        <taxon>BOP clade</taxon>
        <taxon>Pooideae</taxon>
        <taxon>Poodae</taxon>
        <taxon>Poeae</taxon>
        <taxon>Poeae Chloroplast Group 1 (Aveneae type)</taxon>
        <taxon>Aveninae</taxon>
        <taxon>Avena</taxon>
    </lineage>
</organism>
<reference evidence="1" key="2">
    <citation type="submission" date="2025-09" db="UniProtKB">
        <authorList>
            <consortium name="EnsemblPlants"/>
        </authorList>
    </citation>
    <scope>IDENTIFICATION</scope>
</reference>
<proteinExistence type="predicted"/>
<accession>A0ACD5UAL9</accession>
<name>A0ACD5UAL9_AVESA</name>
<dbReference type="Proteomes" id="UP001732700">
    <property type="component" value="Chromosome 2A"/>
</dbReference>